<dbReference type="Gene3D" id="2.60.40.1760">
    <property type="entry name" value="glycosyl hydrolase (family 31)"/>
    <property type="match status" value="1"/>
</dbReference>
<dbReference type="AlphaFoldDB" id="G0PE40"/>
<dbReference type="PANTHER" id="PTHR22762">
    <property type="entry name" value="ALPHA-GLUCOSIDASE"/>
    <property type="match status" value="1"/>
</dbReference>
<evidence type="ECO:0000256" key="7">
    <source>
        <dbReference type="ARBA" id="ARBA00023295"/>
    </source>
</evidence>
<feature type="signal peptide" evidence="10">
    <location>
        <begin position="1"/>
        <end position="18"/>
    </location>
</feature>
<protein>
    <recommendedName>
        <fullName evidence="11">P-type domain-containing protein</fullName>
    </recommendedName>
</protein>
<dbReference type="InParanoid" id="G0PE40"/>
<dbReference type="PANTHER" id="PTHR22762:SF133">
    <property type="entry name" value="P-TYPE DOMAIN-CONTAINING PROTEIN"/>
    <property type="match status" value="1"/>
</dbReference>
<dbReference type="CDD" id="cd14752">
    <property type="entry name" value="GH31_N"/>
    <property type="match status" value="1"/>
</dbReference>
<dbReference type="GO" id="GO:0005975">
    <property type="term" value="P:carbohydrate metabolic process"/>
    <property type="evidence" value="ECO:0007669"/>
    <property type="project" value="InterPro"/>
</dbReference>
<dbReference type="InterPro" id="IPR048395">
    <property type="entry name" value="Glyco_hydro_31_C"/>
</dbReference>
<evidence type="ECO:0000256" key="3">
    <source>
        <dbReference type="ARBA" id="ARBA00022801"/>
    </source>
</evidence>
<evidence type="ECO:0000256" key="9">
    <source>
        <dbReference type="RuleBase" id="RU361185"/>
    </source>
</evidence>
<organism evidence="13">
    <name type="scientific">Caenorhabditis brenneri</name>
    <name type="common">Nematode worm</name>
    <dbReference type="NCBI Taxonomy" id="135651"/>
    <lineage>
        <taxon>Eukaryota</taxon>
        <taxon>Metazoa</taxon>
        <taxon>Ecdysozoa</taxon>
        <taxon>Nematoda</taxon>
        <taxon>Chromadorea</taxon>
        <taxon>Rhabditida</taxon>
        <taxon>Rhabditina</taxon>
        <taxon>Rhabditomorpha</taxon>
        <taxon>Rhabditoidea</taxon>
        <taxon>Rhabditidae</taxon>
        <taxon>Peloderinae</taxon>
        <taxon>Caenorhabditis</taxon>
    </lineage>
</organism>
<keyword evidence="3 9" id="KW-0378">Hydrolase</keyword>
<accession>G0PE40</accession>
<reference evidence="13" key="1">
    <citation type="submission" date="2011-07" db="EMBL/GenBank/DDBJ databases">
        <authorList>
            <consortium name="Caenorhabditis brenneri Sequencing and Analysis Consortium"/>
            <person name="Wilson R.K."/>
        </authorList>
    </citation>
    <scope>NUCLEOTIDE SEQUENCE [LARGE SCALE GENOMIC DNA]</scope>
    <source>
        <strain evidence="13">PB2801</strain>
    </source>
</reference>
<dbReference type="STRING" id="135651.G0PE40"/>
<sequence length="753" mass="84189">MGKLTSLLLFALISSTQAGPRIDCLPEPNGNQGACEARGCIWKEDDSGIGAPWCYFKDGVGYKLDSQQGSTYNLRKNSGPSNPWGADSTEIQLTTKKIGSVLNVHIGIGGRYEPPVDFPRETQPSDESLVLSTDSSSDVFSFSVVRQSSNRKLFDTSLGGLIFSDQFIQIATYLPSENMYGWGENTHQTLRHDFTKYLTWAMFARDQPPNSGNLDTMNLYGVHPYYMILEPDGKAHGVLILNSNAQEVMTAPGPSLIYRTIGGNLDMYFFPGPTPELVTQQYLKFIGKPFLPAYWALGYQLSRYGYKGLDEMKTRIQAVRDAGIPIDIGVADIDYMQRYKDFTTGDDWSGFGDYVKTMHSWGMKLILIFDPAIEATYDSFKRGMAANAKYVGSDVCGFIGTTTEELCLRWQQMGAFHSFFRNHNTIGAPAQDPAVWPSVAAATKQANLFRYQYLPYLFSLHFVASQSGASVIRPVFFEFPTDAETFNLGYQFMWGPRMMVAPVIYQGHTTQNVYLPTDTWYSLFDYKYGSIISPGYATVQAPTTSRIPVFVRGTVEIGRRITVVVSERYERLERLGQSVIPRQTPSTTTTATRQNPFELLIAPCSMGKGFGTLYWDDGETIVNDFNSHDYHQFDFIYNTTTTGGLLTINHSKKSSTISLPTLDIIEIFNYPKAPNFRSFTVNGKTVNINVQKSTYSGVTKTLYISTPGLIDLTSADSIVIQWSNAGSSMFEMNVADPGKMKALNTNRYEELYF</sequence>
<dbReference type="SUPFAM" id="SSF74650">
    <property type="entry name" value="Galactose mutarotase-like"/>
    <property type="match status" value="1"/>
</dbReference>
<comment type="subcellular location">
    <subcellularLocation>
        <location evidence="1">Membrane</location>
    </subcellularLocation>
</comment>
<keyword evidence="13" id="KW-1185">Reference proteome</keyword>
<evidence type="ECO:0000256" key="5">
    <source>
        <dbReference type="ARBA" id="ARBA00023157"/>
    </source>
</evidence>
<dbReference type="InterPro" id="IPR044913">
    <property type="entry name" value="P_trefoil_dom_sf"/>
</dbReference>
<dbReference type="GO" id="GO:0030246">
    <property type="term" value="F:carbohydrate binding"/>
    <property type="evidence" value="ECO:0007669"/>
    <property type="project" value="InterPro"/>
</dbReference>
<evidence type="ECO:0000256" key="4">
    <source>
        <dbReference type="ARBA" id="ARBA00023136"/>
    </source>
</evidence>
<dbReference type="Gene3D" id="2.60.40.1180">
    <property type="entry name" value="Golgi alpha-mannosidase II"/>
    <property type="match status" value="2"/>
</dbReference>
<gene>
    <name evidence="12" type="ORF">CAEBREN_12391</name>
</gene>
<dbReference type="SUPFAM" id="SSF51445">
    <property type="entry name" value="(Trans)glycosidases"/>
    <property type="match status" value="2"/>
</dbReference>
<dbReference type="Gene3D" id="3.20.20.80">
    <property type="entry name" value="Glycosidases"/>
    <property type="match status" value="2"/>
</dbReference>
<evidence type="ECO:0000256" key="10">
    <source>
        <dbReference type="SAM" id="SignalP"/>
    </source>
</evidence>
<dbReference type="CDD" id="cd00111">
    <property type="entry name" value="Trefoil"/>
    <property type="match status" value="1"/>
</dbReference>
<dbReference type="HOGENOM" id="CLU_000631_11_2_1"/>
<dbReference type="FunFam" id="2.60.40.1180:FF:000023">
    <property type="entry name" value="neutral alpha-glucosidase AB isoform X2"/>
    <property type="match status" value="1"/>
</dbReference>
<dbReference type="eggNOG" id="KOG1065">
    <property type="taxonomic scope" value="Eukaryota"/>
</dbReference>
<evidence type="ECO:0000313" key="13">
    <source>
        <dbReference type="Proteomes" id="UP000008068"/>
    </source>
</evidence>
<evidence type="ECO:0000313" key="12">
    <source>
        <dbReference type="EMBL" id="EGT52649.1"/>
    </source>
</evidence>
<dbReference type="Proteomes" id="UP000008068">
    <property type="component" value="Unassembled WGS sequence"/>
</dbReference>
<dbReference type="SUPFAM" id="SSF57492">
    <property type="entry name" value="Trefoil"/>
    <property type="match status" value="1"/>
</dbReference>
<dbReference type="InterPro" id="IPR000322">
    <property type="entry name" value="Glyco_hydro_31_TIM"/>
</dbReference>
<dbReference type="Pfam" id="PF00088">
    <property type="entry name" value="Trefoil"/>
    <property type="match status" value="1"/>
</dbReference>
<keyword evidence="4" id="KW-0472">Membrane</keyword>
<dbReference type="Gene3D" id="4.10.110.10">
    <property type="entry name" value="Spasmolytic Protein, domain 1"/>
    <property type="match status" value="1"/>
</dbReference>
<proteinExistence type="inferred from homology"/>
<feature type="chain" id="PRO_5003406823" description="P-type domain-containing protein" evidence="10">
    <location>
        <begin position="19"/>
        <end position="753"/>
    </location>
</feature>
<dbReference type="Pfam" id="PF01055">
    <property type="entry name" value="Glyco_hydro_31_2nd"/>
    <property type="match status" value="2"/>
</dbReference>
<keyword evidence="10" id="KW-0732">Signal</keyword>
<dbReference type="InterPro" id="IPR000519">
    <property type="entry name" value="P_trefoil_dom"/>
</dbReference>
<name>G0PE40_CAEBE</name>
<dbReference type="InterPro" id="IPR013780">
    <property type="entry name" value="Glyco_hydro_b"/>
</dbReference>
<evidence type="ECO:0000256" key="1">
    <source>
        <dbReference type="ARBA" id="ARBA00004370"/>
    </source>
</evidence>
<dbReference type="OrthoDB" id="1334205at2759"/>
<dbReference type="InterPro" id="IPR011013">
    <property type="entry name" value="Gal_mutarotase_sf_dom"/>
</dbReference>
<keyword evidence="7 9" id="KW-0326">Glycosidase</keyword>
<evidence type="ECO:0000256" key="2">
    <source>
        <dbReference type="ARBA" id="ARBA00007806"/>
    </source>
</evidence>
<dbReference type="PROSITE" id="PS51448">
    <property type="entry name" value="P_TREFOIL_2"/>
    <property type="match status" value="1"/>
</dbReference>
<dbReference type="GO" id="GO:0004558">
    <property type="term" value="F:alpha-1,4-glucosidase activity"/>
    <property type="evidence" value="ECO:0007669"/>
    <property type="project" value="TreeGrafter"/>
</dbReference>
<evidence type="ECO:0000256" key="8">
    <source>
        <dbReference type="PROSITE-ProRule" id="PRU00779"/>
    </source>
</evidence>
<dbReference type="FunFam" id="2.60.40.1760:FF:000001">
    <property type="entry name" value="Maltase-glucoamylase, intestinal"/>
    <property type="match status" value="1"/>
</dbReference>
<comment type="similarity">
    <text evidence="2 9">Belongs to the glycosyl hydrolase 31 family.</text>
</comment>
<keyword evidence="6" id="KW-0325">Glycoprotein</keyword>
<dbReference type="GO" id="GO:0016020">
    <property type="term" value="C:membrane"/>
    <property type="evidence" value="ECO:0007669"/>
    <property type="project" value="UniProtKB-SubCell"/>
</dbReference>
<dbReference type="SUPFAM" id="SSF51011">
    <property type="entry name" value="Glycosyl hydrolase domain"/>
    <property type="match status" value="1"/>
</dbReference>
<feature type="domain" description="P-type" evidence="11">
    <location>
        <begin position="11"/>
        <end position="58"/>
    </location>
</feature>
<dbReference type="EMBL" id="GL380302">
    <property type="protein sequence ID" value="EGT52649.1"/>
    <property type="molecule type" value="Genomic_DNA"/>
</dbReference>
<comment type="caution">
    <text evidence="8">Lacks conserved residue(s) required for the propagation of feature annotation.</text>
</comment>
<evidence type="ECO:0000256" key="6">
    <source>
        <dbReference type="ARBA" id="ARBA00023180"/>
    </source>
</evidence>
<evidence type="ECO:0000259" key="11">
    <source>
        <dbReference type="PROSITE" id="PS51448"/>
    </source>
</evidence>
<dbReference type="InterPro" id="IPR017853">
    <property type="entry name" value="GH"/>
</dbReference>
<dbReference type="Pfam" id="PF21365">
    <property type="entry name" value="Glyco_hydro_31_3rd"/>
    <property type="match status" value="1"/>
</dbReference>
<dbReference type="SMART" id="SM00018">
    <property type="entry name" value="PD"/>
    <property type="match status" value="1"/>
</dbReference>
<keyword evidence="5" id="KW-1015">Disulfide bond</keyword>